<dbReference type="Proteomes" id="UP000807306">
    <property type="component" value="Unassembled WGS sequence"/>
</dbReference>
<evidence type="ECO:0000259" key="1">
    <source>
        <dbReference type="Pfam" id="PF20231"/>
    </source>
</evidence>
<dbReference type="EMBL" id="MU157881">
    <property type="protein sequence ID" value="KAF9525694.1"/>
    <property type="molecule type" value="Genomic_DNA"/>
</dbReference>
<sequence length="387" mass="45174">MSEFVLFIHGDLLTKERLDSVRLSRRIEATPKRRFQFVVFLPGLFHFKMACADGIWRDEIKPVESRSDENSLYSHIGILRPKETGKFVSKPGFRRMHDAIHHDIWASILNCWEYEVKTKNTDWYSLDVYAASKPEWEDLVALSEKIVSTYVGTPAMVARLRRKQDEERDQRFENQVLRNRKELLYLELCHAMNAGDIGRVEATFLDWVYIFKATGKHKYASQMLSFMLHLRYVYPENVSKTIRMNWLCNPTGKEFGFRGIDWLVELNNLYTKVIYGGSSSNRTLKRIIDESVLIELFRDCHLTVENGFHLEHRTIRHSPPDMTKTINRLKHFINENRPHVFTPGRKVHHCTPDSVTVGLSEVLKTGMVDTSDVDEEEHEIEGDDLAV</sequence>
<evidence type="ECO:0000313" key="3">
    <source>
        <dbReference type="Proteomes" id="UP000807306"/>
    </source>
</evidence>
<dbReference type="Pfam" id="PF20231">
    <property type="entry name" value="DUF6589"/>
    <property type="match status" value="1"/>
</dbReference>
<proteinExistence type="predicted"/>
<reference evidence="2" key="1">
    <citation type="submission" date="2020-11" db="EMBL/GenBank/DDBJ databases">
        <authorList>
            <consortium name="DOE Joint Genome Institute"/>
            <person name="Ahrendt S."/>
            <person name="Riley R."/>
            <person name="Andreopoulos W."/>
            <person name="Labutti K."/>
            <person name="Pangilinan J."/>
            <person name="Ruiz-Duenas F.J."/>
            <person name="Barrasa J.M."/>
            <person name="Sanchez-Garcia M."/>
            <person name="Camarero S."/>
            <person name="Miyauchi S."/>
            <person name="Serrano A."/>
            <person name="Linde D."/>
            <person name="Babiker R."/>
            <person name="Drula E."/>
            <person name="Ayuso-Fernandez I."/>
            <person name="Pacheco R."/>
            <person name="Padilla G."/>
            <person name="Ferreira P."/>
            <person name="Barriuso J."/>
            <person name="Kellner H."/>
            <person name="Castanera R."/>
            <person name="Alfaro M."/>
            <person name="Ramirez L."/>
            <person name="Pisabarro A.G."/>
            <person name="Kuo A."/>
            <person name="Tritt A."/>
            <person name="Lipzen A."/>
            <person name="He G."/>
            <person name="Yan M."/>
            <person name="Ng V."/>
            <person name="Cullen D."/>
            <person name="Martin F."/>
            <person name="Rosso M.-N."/>
            <person name="Henrissat B."/>
            <person name="Hibbett D."/>
            <person name="Martinez A.T."/>
            <person name="Grigoriev I.V."/>
        </authorList>
    </citation>
    <scope>NUCLEOTIDE SEQUENCE</scope>
    <source>
        <strain evidence="2">CBS 506.95</strain>
    </source>
</reference>
<protein>
    <recommendedName>
        <fullName evidence="1">DUF6589 domain-containing protein</fullName>
    </recommendedName>
</protein>
<evidence type="ECO:0000313" key="2">
    <source>
        <dbReference type="EMBL" id="KAF9525694.1"/>
    </source>
</evidence>
<comment type="caution">
    <text evidence="2">The sequence shown here is derived from an EMBL/GenBank/DDBJ whole genome shotgun (WGS) entry which is preliminary data.</text>
</comment>
<gene>
    <name evidence="2" type="ORF">CPB83DRAFT_771677</name>
</gene>
<keyword evidence="3" id="KW-1185">Reference proteome</keyword>
<dbReference type="OrthoDB" id="4743193at2759"/>
<accession>A0A9P6JMH9</accession>
<dbReference type="AlphaFoldDB" id="A0A9P6JMH9"/>
<feature type="domain" description="DUF6589" evidence="1">
    <location>
        <begin position="3"/>
        <end position="317"/>
    </location>
</feature>
<name>A0A9P6JMH9_9AGAR</name>
<organism evidence="2 3">
    <name type="scientific">Crepidotus variabilis</name>
    <dbReference type="NCBI Taxonomy" id="179855"/>
    <lineage>
        <taxon>Eukaryota</taxon>
        <taxon>Fungi</taxon>
        <taxon>Dikarya</taxon>
        <taxon>Basidiomycota</taxon>
        <taxon>Agaricomycotina</taxon>
        <taxon>Agaricomycetes</taxon>
        <taxon>Agaricomycetidae</taxon>
        <taxon>Agaricales</taxon>
        <taxon>Agaricineae</taxon>
        <taxon>Crepidotaceae</taxon>
        <taxon>Crepidotus</taxon>
    </lineage>
</organism>
<dbReference type="InterPro" id="IPR046496">
    <property type="entry name" value="DUF6589"/>
</dbReference>